<evidence type="ECO:0000313" key="3">
    <source>
        <dbReference type="EMBL" id="CAB9499110.1"/>
    </source>
</evidence>
<sequence>MVSSSITLLILAAAASKLTEAFLLDTSYRHPTSLVVRGNAARFPFLVLSSKKNSWNEEHLAHGASEVHEETNEELLKSEQDAAWDAHDLSDPGMESAAEERAVMLAAEMVHYWKEKKTQDKPKQQEKWNKQHLAHSASEVHEETTEELLESEEAAAWDAHELSDPGMESAAEERAVMLAAEMVHEWKEKKTQEKPSNQEKWNEEHLAHGASEVHEETTEELLESEQAAAWDAHDLSDPGMESAAEERAVMLAAEMVHEWKEKARAAKKNK</sequence>
<dbReference type="EMBL" id="CAICTM010000053">
    <property type="protein sequence ID" value="CAB9499110.1"/>
    <property type="molecule type" value="Genomic_DNA"/>
</dbReference>
<proteinExistence type="predicted"/>
<comment type="caution">
    <text evidence="3">The sequence shown here is derived from an EMBL/GenBank/DDBJ whole genome shotgun (WGS) entry which is preliminary data.</text>
</comment>
<dbReference type="Proteomes" id="UP001153069">
    <property type="component" value="Unassembled WGS sequence"/>
</dbReference>
<reference evidence="3" key="1">
    <citation type="submission" date="2020-06" db="EMBL/GenBank/DDBJ databases">
        <authorList>
            <consortium name="Plant Systems Biology data submission"/>
        </authorList>
    </citation>
    <scope>NUCLEOTIDE SEQUENCE</scope>
    <source>
        <strain evidence="3">D6</strain>
    </source>
</reference>
<accession>A0A9N8DC80</accession>
<gene>
    <name evidence="3" type="ORF">SEMRO_54_G031690.1</name>
</gene>
<dbReference type="OrthoDB" id="55934at2759"/>
<feature type="signal peptide" evidence="2">
    <location>
        <begin position="1"/>
        <end position="21"/>
    </location>
</feature>
<keyword evidence="2" id="KW-0732">Signal</keyword>
<evidence type="ECO:0000256" key="2">
    <source>
        <dbReference type="SAM" id="SignalP"/>
    </source>
</evidence>
<feature type="region of interest" description="Disordered" evidence="1">
    <location>
        <begin position="116"/>
        <end position="140"/>
    </location>
</feature>
<evidence type="ECO:0000313" key="4">
    <source>
        <dbReference type="Proteomes" id="UP001153069"/>
    </source>
</evidence>
<feature type="chain" id="PRO_5040363639" evidence="2">
    <location>
        <begin position="22"/>
        <end position="270"/>
    </location>
</feature>
<protein>
    <submittedName>
        <fullName evidence="3">Uncharacterized protein</fullName>
    </submittedName>
</protein>
<evidence type="ECO:0000256" key="1">
    <source>
        <dbReference type="SAM" id="MobiDB-lite"/>
    </source>
</evidence>
<organism evidence="3 4">
    <name type="scientific">Seminavis robusta</name>
    <dbReference type="NCBI Taxonomy" id="568900"/>
    <lineage>
        <taxon>Eukaryota</taxon>
        <taxon>Sar</taxon>
        <taxon>Stramenopiles</taxon>
        <taxon>Ochrophyta</taxon>
        <taxon>Bacillariophyta</taxon>
        <taxon>Bacillariophyceae</taxon>
        <taxon>Bacillariophycidae</taxon>
        <taxon>Naviculales</taxon>
        <taxon>Naviculaceae</taxon>
        <taxon>Seminavis</taxon>
    </lineage>
</organism>
<name>A0A9N8DC80_9STRA</name>
<keyword evidence="4" id="KW-1185">Reference proteome</keyword>
<feature type="compositionally biased region" description="Basic and acidic residues" evidence="1">
    <location>
        <begin position="116"/>
        <end position="129"/>
    </location>
</feature>
<dbReference type="AlphaFoldDB" id="A0A9N8DC80"/>